<protein>
    <submittedName>
        <fullName evidence="2">Uncharacterized protein</fullName>
    </submittedName>
</protein>
<comment type="caution">
    <text evidence="2">The sequence shown here is derived from an EMBL/GenBank/DDBJ whole genome shotgun (WGS) entry which is preliminary data.</text>
</comment>
<evidence type="ECO:0000313" key="2">
    <source>
        <dbReference type="EMBL" id="OAP59178.1"/>
    </source>
</evidence>
<accession>A0A178ZHC0</accession>
<dbReference type="AlphaFoldDB" id="A0A178ZHC0"/>
<keyword evidence="3" id="KW-1185">Reference proteome</keyword>
<feature type="compositionally biased region" description="Low complexity" evidence="1">
    <location>
        <begin position="32"/>
        <end position="42"/>
    </location>
</feature>
<name>A0A178ZHC0_9EURO</name>
<dbReference type="Proteomes" id="UP000078343">
    <property type="component" value="Unassembled WGS sequence"/>
</dbReference>
<dbReference type="GeneID" id="30010644"/>
<evidence type="ECO:0000313" key="3">
    <source>
        <dbReference type="Proteomes" id="UP000078343"/>
    </source>
</evidence>
<feature type="region of interest" description="Disordered" evidence="1">
    <location>
        <begin position="1"/>
        <end position="75"/>
    </location>
</feature>
<dbReference type="RefSeq" id="XP_018692545.1">
    <property type="nucleotide sequence ID" value="XM_018837985.1"/>
</dbReference>
<proteinExistence type="predicted"/>
<dbReference type="OrthoDB" id="10343023at2759"/>
<dbReference type="EMBL" id="LVYI01000005">
    <property type="protein sequence ID" value="OAP59178.1"/>
    <property type="molecule type" value="Genomic_DNA"/>
</dbReference>
<organism evidence="2 3">
    <name type="scientific">Fonsecaea erecta</name>
    <dbReference type="NCBI Taxonomy" id="1367422"/>
    <lineage>
        <taxon>Eukaryota</taxon>
        <taxon>Fungi</taxon>
        <taxon>Dikarya</taxon>
        <taxon>Ascomycota</taxon>
        <taxon>Pezizomycotina</taxon>
        <taxon>Eurotiomycetes</taxon>
        <taxon>Chaetothyriomycetidae</taxon>
        <taxon>Chaetothyriales</taxon>
        <taxon>Herpotrichiellaceae</taxon>
        <taxon>Fonsecaea</taxon>
    </lineage>
</organism>
<feature type="compositionally biased region" description="Polar residues" evidence="1">
    <location>
        <begin position="16"/>
        <end position="31"/>
    </location>
</feature>
<reference evidence="2 3" key="1">
    <citation type="submission" date="2016-04" db="EMBL/GenBank/DDBJ databases">
        <title>Draft genome of Fonsecaea erecta CBS 125763.</title>
        <authorList>
            <person name="Weiss V.A."/>
            <person name="Vicente V.A."/>
            <person name="Raittz R.T."/>
            <person name="Moreno L.F."/>
            <person name="De Souza E.M."/>
            <person name="Pedrosa F.O."/>
            <person name="Steffens M.B."/>
            <person name="Faoro H."/>
            <person name="Tadra-Sfeir M.Z."/>
            <person name="Najafzadeh M.J."/>
            <person name="Felipe M.S."/>
            <person name="Teixeira M."/>
            <person name="Sun J."/>
            <person name="Xi L."/>
            <person name="Gomes R."/>
            <person name="De Azevedo C.M."/>
            <person name="Salgado C.G."/>
            <person name="Da Silva M.B."/>
            <person name="Nascimento M.F."/>
            <person name="Queiroz-Telles F."/>
            <person name="Attili D.S."/>
            <person name="Gorbushina A."/>
        </authorList>
    </citation>
    <scope>NUCLEOTIDE SEQUENCE [LARGE SCALE GENOMIC DNA]</scope>
    <source>
        <strain evidence="2 3">CBS 125763</strain>
    </source>
</reference>
<gene>
    <name evidence="2" type="ORF">AYL99_06476</name>
</gene>
<feature type="compositionally biased region" description="Polar residues" evidence="1">
    <location>
        <begin position="43"/>
        <end position="60"/>
    </location>
</feature>
<evidence type="ECO:0000256" key="1">
    <source>
        <dbReference type="SAM" id="MobiDB-lite"/>
    </source>
</evidence>
<sequence>MASQTSPDTKIDWNAAGTQQPTASSKQGPDDQQQQQQQQQQQPRPSGESTMPRTDPNADSATGRPIAPTGPPTDEEKRELIARYAQLFYEHFRQFRDPLERMKFINTEILGRAKFDKRYLSVEAMHTDYDLMLSQYLVHTPELMQRVGLELNKFAEVGRYWWPKCVAHAPTQAERQAEMEAVFERVKHEDFNAPAFVVEYEEFYSADYYEGVLSIMDTWMNATAGGIITREA</sequence>